<dbReference type="PROSITE" id="PS00647">
    <property type="entry name" value="THYMID_PHOSPHORYLASE"/>
    <property type="match status" value="1"/>
</dbReference>
<dbReference type="InterPro" id="IPR000312">
    <property type="entry name" value="Glycosyl_Trfase_fam3"/>
</dbReference>
<proteinExistence type="inferred from homology"/>
<dbReference type="GO" id="GO:0006206">
    <property type="term" value="P:pyrimidine nucleobase metabolic process"/>
    <property type="evidence" value="ECO:0007669"/>
    <property type="project" value="InterPro"/>
</dbReference>
<comment type="catalytic activity">
    <reaction evidence="9">
        <text>uridine + phosphate = alpha-D-ribose 1-phosphate + uracil</text>
        <dbReference type="Rhea" id="RHEA:24388"/>
        <dbReference type="ChEBI" id="CHEBI:16704"/>
        <dbReference type="ChEBI" id="CHEBI:17568"/>
        <dbReference type="ChEBI" id="CHEBI:43474"/>
        <dbReference type="ChEBI" id="CHEBI:57720"/>
        <dbReference type="EC" id="2.4.2.2"/>
    </reaction>
</comment>
<evidence type="ECO:0000259" key="11">
    <source>
        <dbReference type="SMART" id="SM00941"/>
    </source>
</evidence>
<dbReference type="GO" id="GO:0004645">
    <property type="term" value="F:1,4-alpha-oligoglucan phosphorylase activity"/>
    <property type="evidence" value="ECO:0007669"/>
    <property type="project" value="InterPro"/>
</dbReference>
<comment type="function">
    <text evidence="2">Catalyzes phosphorolysis of the pyrimidine nucleosides uridine, thymidine and 2'-deoxyuridine with the formation of the corresponding pyrimidine base and ribose-1-phosphate.</text>
</comment>
<dbReference type="GO" id="GO:0009032">
    <property type="term" value="F:thymidine phosphorylase activity"/>
    <property type="evidence" value="ECO:0007669"/>
    <property type="project" value="TreeGrafter"/>
</dbReference>
<dbReference type="SMART" id="SM00941">
    <property type="entry name" value="PYNP_C"/>
    <property type="match status" value="1"/>
</dbReference>
<evidence type="ECO:0000256" key="9">
    <source>
        <dbReference type="ARBA" id="ARBA00048453"/>
    </source>
</evidence>
<dbReference type="InterPro" id="IPR017459">
    <property type="entry name" value="Glycosyl_Trfase_fam3_N_dom"/>
</dbReference>
<dbReference type="GO" id="GO:0006213">
    <property type="term" value="P:pyrimidine nucleoside metabolic process"/>
    <property type="evidence" value="ECO:0007669"/>
    <property type="project" value="InterPro"/>
</dbReference>
<dbReference type="PANTHER" id="PTHR10515">
    <property type="entry name" value="THYMIDINE PHOSPHORYLASE"/>
    <property type="match status" value="1"/>
</dbReference>
<dbReference type="InterPro" id="IPR036566">
    <property type="entry name" value="PYNP-like_C_sf"/>
</dbReference>
<evidence type="ECO:0000256" key="8">
    <source>
        <dbReference type="ARBA" id="ARBA00022679"/>
    </source>
</evidence>
<accession>A0A9D1K022</accession>
<dbReference type="Gene3D" id="3.90.1170.30">
    <property type="entry name" value="Pyrimidine nucleoside phosphorylase-like, C-terminal domain"/>
    <property type="match status" value="1"/>
</dbReference>
<dbReference type="PIRSF" id="PIRSF000478">
    <property type="entry name" value="TP_PyNP"/>
    <property type="match status" value="1"/>
</dbReference>
<evidence type="ECO:0000256" key="2">
    <source>
        <dbReference type="ARBA" id="ARBA00003877"/>
    </source>
</evidence>
<organism evidence="12 13">
    <name type="scientific">Candidatus Merdivicinus excrementipullorum</name>
    <dbReference type="NCBI Taxonomy" id="2840867"/>
    <lineage>
        <taxon>Bacteria</taxon>
        <taxon>Bacillati</taxon>
        <taxon>Bacillota</taxon>
        <taxon>Clostridia</taxon>
        <taxon>Eubacteriales</taxon>
        <taxon>Oscillospiraceae</taxon>
        <taxon>Oscillospiraceae incertae sedis</taxon>
        <taxon>Candidatus Merdivicinus</taxon>
    </lineage>
</organism>
<evidence type="ECO:0000313" key="13">
    <source>
        <dbReference type="Proteomes" id="UP000824002"/>
    </source>
</evidence>
<gene>
    <name evidence="12" type="ORF">IAB51_02100</name>
</gene>
<name>A0A9D1K022_9FIRM</name>
<dbReference type="FunFam" id="3.40.1030.10:FF:000003">
    <property type="entry name" value="Pyrimidine-nucleoside phosphorylase"/>
    <property type="match status" value="1"/>
</dbReference>
<dbReference type="InterPro" id="IPR013102">
    <property type="entry name" value="PYNP_C"/>
</dbReference>
<evidence type="ECO:0000256" key="1">
    <source>
        <dbReference type="ARBA" id="ARBA00001066"/>
    </source>
</evidence>
<evidence type="ECO:0000256" key="3">
    <source>
        <dbReference type="ARBA" id="ARBA00006915"/>
    </source>
</evidence>
<dbReference type="InterPro" id="IPR036320">
    <property type="entry name" value="Glycosyl_Trfase_fam3_N_dom_sf"/>
</dbReference>
<feature type="domain" description="Pyrimidine nucleoside phosphorylase C-terminal" evidence="11">
    <location>
        <begin position="342"/>
        <end position="416"/>
    </location>
</feature>
<dbReference type="Pfam" id="PF07831">
    <property type="entry name" value="PYNP_C"/>
    <property type="match status" value="1"/>
</dbReference>
<evidence type="ECO:0000256" key="4">
    <source>
        <dbReference type="ARBA" id="ARBA00011738"/>
    </source>
</evidence>
<dbReference type="NCBIfam" id="NF004490">
    <property type="entry name" value="PRK05820.1"/>
    <property type="match status" value="1"/>
</dbReference>
<comment type="similarity">
    <text evidence="3">Belongs to the thymidine/pyrimidine-nucleoside phosphorylase family.</text>
</comment>
<comment type="subunit">
    <text evidence="4">Homodimer.</text>
</comment>
<dbReference type="InterPro" id="IPR000053">
    <property type="entry name" value="Thymidine/pyrmidine_PPase"/>
</dbReference>
<evidence type="ECO:0000256" key="5">
    <source>
        <dbReference type="ARBA" id="ARBA00011889"/>
    </source>
</evidence>
<comment type="caution">
    <text evidence="12">The sequence shown here is derived from an EMBL/GenBank/DDBJ whole genome shotgun (WGS) entry which is preliminary data.</text>
</comment>
<dbReference type="InterPro" id="IPR035902">
    <property type="entry name" value="Nuc_phospho_transferase"/>
</dbReference>
<dbReference type="SUPFAM" id="SSF47648">
    <property type="entry name" value="Nucleoside phosphorylase/phosphoribosyltransferase N-terminal domain"/>
    <property type="match status" value="1"/>
</dbReference>
<sequence length="436" mass="46333">MVMEEIIRKKRDGGKLSPEEIRFVVQGTVDGSAPDYQLSALLMAVWFRGMDPEETACLTMEMADSGPRADLSRIPGFKVDKHSTGGVGDKTTLVAVPIAAACGVPCPKMSGRGLGHTGGTADKLEAIPGFRTGLTEREFFETVEQAGLSLMTQTGEAAPADKRLYALRDVTATVDSLPLIAASVMSKKIASGCDGVVLDVKAGSGAFMPDVESAQKLARLMCQIGEQAGLKVSALITNMDEPLGNTVGNAIEVEEAMDALQGGGPADLRELSLALAAEMVFLAGKGTREECRKMAEKALNSGRAFQCFQKMVSCQGGDPEALLRPFPLGEFTLDILAEQSGFLTRMEAAEIGRAAVLLGAGRSRKDDPIDLKAGVRIFKKTGDFVRKGEALARLYASNESLLKESAEKYRKALTFGPEQPELPPLIAGRIGVQESC</sequence>
<dbReference type="Gene3D" id="3.40.1030.10">
    <property type="entry name" value="Nucleoside phosphorylase/phosphoribosyltransferase catalytic domain"/>
    <property type="match status" value="1"/>
</dbReference>
<dbReference type="Pfam" id="PF00591">
    <property type="entry name" value="Glycos_transf_3"/>
    <property type="match status" value="1"/>
</dbReference>
<dbReference type="NCBIfam" id="TIGR02644">
    <property type="entry name" value="Y_phosphoryl"/>
    <property type="match status" value="1"/>
</dbReference>
<dbReference type="Proteomes" id="UP000824002">
    <property type="component" value="Unassembled WGS sequence"/>
</dbReference>
<protein>
    <recommendedName>
        <fullName evidence="6">Pyrimidine-nucleoside phosphorylase</fullName>
        <ecNumber evidence="5">2.4.2.2</ecNumber>
    </recommendedName>
</protein>
<dbReference type="EMBL" id="DVJP01000018">
    <property type="protein sequence ID" value="HIS75578.1"/>
    <property type="molecule type" value="Genomic_DNA"/>
</dbReference>
<comment type="catalytic activity">
    <reaction evidence="10">
        <text>thymidine + phosphate = 2-deoxy-alpha-D-ribose 1-phosphate + thymine</text>
        <dbReference type="Rhea" id="RHEA:16037"/>
        <dbReference type="ChEBI" id="CHEBI:17748"/>
        <dbReference type="ChEBI" id="CHEBI:17821"/>
        <dbReference type="ChEBI" id="CHEBI:43474"/>
        <dbReference type="ChEBI" id="CHEBI:57259"/>
        <dbReference type="EC" id="2.4.2.2"/>
    </reaction>
</comment>
<evidence type="ECO:0000256" key="10">
    <source>
        <dbReference type="ARBA" id="ARBA00048525"/>
    </source>
</evidence>
<evidence type="ECO:0000313" key="12">
    <source>
        <dbReference type="EMBL" id="HIS75578.1"/>
    </source>
</evidence>
<reference evidence="12" key="1">
    <citation type="submission" date="2020-10" db="EMBL/GenBank/DDBJ databases">
        <authorList>
            <person name="Gilroy R."/>
        </authorList>
    </citation>
    <scope>NUCLEOTIDE SEQUENCE</scope>
    <source>
        <strain evidence="12">CHK199-13235</strain>
    </source>
</reference>
<keyword evidence="8 12" id="KW-0808">Transferase</keyword>
<keyword evidence="7 12" id="KW-0328">Glycosyltransferase</keyword>
<dbReference type="EC" id="2.4.2.2" evidence="5"/>
<dbReference type="SUPFAM" id="SSF52418">
    <property type="entry name" value="Nucleoside phosphorylase/phosphoribosyltransferase catalytic domain"/>
    <property type="match status" value="1"/>
</dbReference>
<dbReference type="GO" id="GO:0005829">
    <property type="term" value="C:cytosol"/>
    <property type="evidence" value="ECO:0007669"/>
    <property type="project" value="TreeGrafter"/>
</dbReference>
<dbReference type="AlphaFoldDB" id="A0A9D1K022"/>
<dbReference type="InterPro" id="IPR017872">
    <property type="entry name" value="Pyrmidine_PPase_CS"/>
</dbReference>
<dbReference type="SUPFAM" id="SSF54680">
    <property type="entry name" value="Pyrimidine nucleoside phosphorylase C-terminal domain"/>
    <property type="match status" value="1"/>
</dbReference>
<evidence type="ECO:0000256" key="6">
    <source>
        <dbReference type="ARBA" id="ARBA00014680"/>
    </source>
</evidence>
<reference evidence="12" key="2">
    <citation type="journal article" date="2021" name="PeerJ">
        <title>Extensive microbial diversity within the chicken gut microbiome revealed by metagenomics and culture.</title>
        <authorList>
            <person name="Gilroy R."/>
            <person name="Ravi A."/>
            <person name="Getino M."/>
            <person name="Pursley I."/>
            <person name="Horton D.L."/>
            <person name="Alikhan N.F."/>
            <person name="Baker D."/>
            <person name="Gharbi K."/>
            <person name="Hall N."/>
            <person name="Watson M."/>
            <person name="Adriaenssens E.M."/>
            <person name="Foster-Nyarko E."/>
            <person name="Jarju S."/>
            <person name="Secka A."/>
            <person name="Antonio M."/>
            <person name="Oren A."/>
            <person name="Chaudhuri R.R."/>
            <person name="La Ragione R."/>
            <person name="Hildebrand F."/>
            <person name="Pallen M.J."/>
        </authorList>
    </citation>
    <scope>NUCLEOTIDE SEQUENCE</scope>
    <source>
        <strain evidence="12">CHK199-13235</strain>
    </source>
</reference>
<dbReference type="Pfam" id="PF02885">
    <property type="entry name" value="Glycos_trans_3N"/>
    <property type="match status" value="1"/>
</dbReference>
<dbReference type="Gene3D" id="1.20.970.10">
    <property type="entry name" value="Transferase, Pyrimidine Nucleoside Phosphorylase, Chain C"/>
    <property type="match status" value="1"/>
</dbReference>
<dbReference type="PANTHER" id="PTHR10515:SF0">
    <property type="entry name" value="THYMIDINE PHOSPHORYLASE"/>
    <property type="match status" value="1"/>
</dbReference>
<evidence type="ECO:0000256" key="7">
    <source>
        <dbReference type="ARBA" id="ARBA00022676"/>
    </source>
</evidence>
<dbReference type="InterPro" id="IPR018090">
    <property type="entry name" value="Pyrmidine_PPas_bac/euk"/>
</dbReference>
<comment type="catalytic activity">
    <reaction evidence="1">
        <text>2'-deoxyuridine + phosphate = 2-deoxy-alpha-D-ribose 1-phosphate + uracil</text>
        <dbReference type="Rhea" id="RHEA:22824"/>
        <dbReference type="ChEBI" id="CHEBI:16450"/>
        <dbReference type="ChEBI" id="CHEBI:17568"/>
        <dbReference type="ChEBI" id="CHEBI:43474"/>
        <dbReference type="ChEBI" id="CHEBI:57259"/>
        <dbReference type="EC" id="2.4.2.2"/>
    </reaction>
</comment>